<proteinExistence type="predicted"/>
<feature type="disulfide bond" evidence="9">
    <location>
        <begin position="94"/>
        <end position="104"/>
    </location>
</feature>
<dbReference type="Pfam" id="PF00530">
    <property type="entry name" value="SRCR"/>
    <property type="match status" value="6"/>
</dbReference>
<feature type="domain" description="SRCR" evidence="12">
    <location>
        <begin position="708"/>
        <end position="804"/>
    </location>
</feature>
<feature type="region of interest" description="Disordered" evidence="10">
    <location>
        <begin position="1210"/>
        <end position="1236"/>
    </location>
</feature>
<comment type="subcellular location">
    <subcellularLocation>
        <location evidence="1">Membrane</location>
        <topology evidence="1">Single-pass membrane protein</topology>
    </subcellularLocation>
</comment>
<feature type="disulfide bond" evidence="9">
    <location>
        <begin position="1063"/>
        <end position="1073"/>
    </location>
</feature>
<feature type="domain" description="SRCR" evidence="12">
    <location>
        <begin position="806"/>
        <end position="914"/>
    </location>
</feature>
<evidence type="ECO:0000256" key="1">
    <source>
        <dbReference type="ARBA" id="ARBA00004167"/>
    </source>
</evidence>
<feature type="disulfide bond" evidence="9">
    <location>
        <begin position="467"/>
        <end position="477"/>
    </location>
</feature>
<evidence type="ECO:0000256" key="5">
    <source>
        <dbReference type="ARBA" id="ARBA00022989"/>
    </source>
</evidence>
<name>A0A3B4V122_SERDU</name>
<feature type="domain" description="SRCR" evidence="12">
    <location>
        <begin position="25"/>
        <end position="138"/>
    </location>
</feature>
<keyword evidence="3" id="KW-0732">Signal</keyword>
<keyword evidence="4" id="KW-0677">Repeat</keyword>
<reference evidence="13" key="2">
    <citation type="submission" date="2025-09" db="UniProtKB">
        <authorList>
            <consortium name="Ensembl"/>
        </authorList>
    </citation>
    <scope>IDENTIFICATION</scope>
</reference>
<organism evidence="13 14">
    <name type="scientific">Seriola dumerili</name>
    <name type="common">Greater amberjack</name>
    <name type="synonym">Caranx dumerili</name>
    <dbReference type="NCBI Taxonomy" id="41447"/>
    <lineage>
        <taxon>Eukaryota</taxon>
        <taxon>Metazoa</taxon>
        <taxon>Chordata</taxon>
        <taxon>Craniata</taxon>
        <taxon>Vertebrata</taxon>
        <taxon>Euteleostomi</taxon>
        <taxon>Actinopterygii</taxon>
        <taxon>Neopterygii</taxon>
        <taxon>Teleostei</taxon>
        <taxon>Neoteleostei</taxon>
        <taxon>Acanthomorphata</taxon>
        <taxon>Carangaria</taxon>
        <taxon>Carangiformes</taxon>
        <taxon>Carangidae</taxon>
        <taxon>Seriola</taxon>
    </lineage>
</organism>
<feature type="domain" description="SRCR" evidence="12">
    <location>
        <begin position="502"/>
        <end position="603"/>
    </location>
</feature>
<feature type="region of interest" description="Disordered" evidence="10">
    <location>
        <begin position="1267"/>
        <end position="1292"/>
    </location>
</feature>
<sequence length="1292" mass="143698">MMWFLLLLIHAAHTQLTDKKDGDRVILRGGATPCEGHVEVLFEGKWRFVGDKYWNLNTEKVACRSTHCGEPLQNSTVDVERPKKSEVWLNELECMGNEEQLWKCQCPGWNISYYSKPSVKKIKCSNKIDIRLDGYKCAGAVQYSTDGGQQWSGYLCADKWEKEEADFLCKSQGCGKSKELQMHDWMIWDGFNSNAKKKINCSDISPLDNLWQCITKESNSKCENPVSVVCNGYNRLQLRGNASNVCSGRLEKEKNGKWNPVKYNGSTDDQWCRQLHCGAAFSSLDANGTQLTCLDKVKVVLMDGKNPSKCYGAVHIDVNGERLPVCGSTWTMKEAEVVCKELNCGKVIKHSKDQKTNERGAMTNVNCLGSESSLWHCRARRNSSAVMCSEKASVICADSISVRLKDGPGRCAGRVEIQYEGEWRQVSKNEWDDKSDVVCRQLGCGNKSKPETFIKGPDNFLANTVKCKPGASTISDCLTNSESKTAPGQRENVGITCEEHKVVFLSGDESIPCSGRVGIRHDSNAYWLSGSNKTWNQESANIVCQQMNCGTASIFTPVPSTDMQAKFWDKSYKCSSNAKSLFECETKTPSSDHNETIAKVTCTGTITLSLTKTCWGHVIANMSGRSGGVCGDSWKQEYSEMLCKSHGCGDKVLKAINQAENKEVLVKSLHTTNLVTDLTQSNFVLNDDKDNTCNRNPAYVICSGSVKPRFSSTRDKCVGNVEVFYEGKWLPVCESALEKEDVRHTICEQLGCGRAVDKIPHFGPKPTESNVISQLQCNGAKSLSECSITSDQDNSCKPVGLNCTGWRKMWVSGTCRGPVSVLSNGKHHAVSSEGWTPIEGNSLCDDLNCGSYKSKIDVDSNNKDFWNRSFNCPDVPKPENIWECENNETLDSREKKQLFINCEESVVTLSQNCLGVVRINKLEVCSSSWTEDYSHMICQEKDCSNAILRKGIFTNPKPNTQYNHVRCSSNHHRLSQCMTVKGKCDGQVVSVACIANVEFNTTEKCGGEIRVFDGNSWEKICPLGNLRPVFLDKLCNKLGCGGYIDQIRRIKNKNERLNLGLNCTSNHMDIKHCVVSRTCTDRPAQIYCTGYSTPAPPTEPPPTNKVPIIVGVVLSLVLLILIIVFVRICIVKKYKNDKNIRPTMLSRNDLEFESGEYEDVPSKENEMEEFGRGRFRSEAEFITENDARSTSSFSYDDIDEAEAEPLHSHATTAGASRDKNIQQDTLNQSDDGVTYEVEDPQENYDDIEASPEITQTKAEVHDSLVTAPESNTVAPPALVQEDGDYLVPNQDG</sequence>
<dbReference type="InterPro" id="IPR036772">
    <property type="entry name" value="SRCR-like_dom_sf"/>
</dbReference>
<feature type="domain" description="SRCR" evidence="12">
    <location>
        <begin position="606"/>
        <end position="703"/>
    </location>
</feature>
<dbReference type="Proteomes" id="UP000261420">
    <property type="component" value="Unplaced"/>
</dbReference>
<evidence type="ECO:0000256" key="7">
    <source>
        <dbReference type="ARBA" id="ARBA00023157"/>
    </source>
</evidence>
<reference evidence="13" key="1">
    <citation type="submission" date="2025-08" db="UniProtKB">
        <authorList>
            <consortium name="Ensembl"/>
        </authorList>
    </citation>
    <scope>IDENTIFICATION</scope>
</reference>
<keyword evidence="6 11" id="KW-0472">Membrane</keyword>
<dbReference type="OMA" id="NIWACEK"/>
<evidence type="ECO:0000256" key="6">
    <source>
        <dbReference type="ARBA" id="ARBA00023136"/>
    </source>
</evidence>
<keyword evidence="7 9" id="KW-1015">Disulfide bond</keyword>
<dbReference type="PANTHER" id="PTHR48071">
    <property type="entry name" value="SRCR DOMAIN-CONTAINING PROTEIN"/>
    <property type="match status" value="1"/>
</dbReference>
<feature type="domain" description="SRCR" evidence="12">
    <location>
        <begin position="130"/>
        <end position="231"/>
    </location>
</feature>
<dbReference type="GO" id="GO:0005615">
    <property type="term" value="C:extracellular space"/>
    <property type="evidence" value="ECO:0007669"/>
    <property type="project" value="TreeGrafter"/>
</dbReference>
<dbReference type="STRING" id="41447.ENSSDUP00000024468"/>
<evidence type="ECO:0000256" key="2">
    <source>
        <dbReference type="ARBA" id="ARBA00022692"/>
    </source>
</evidence>
<dbReference type="PANTHER" id="PTHR48071:SF25">
    <property type="entry name" value="SCAVENGER RECEPTOR CYSTEINE-RICH TYPE 1 PROTEIN M160-LIKE ISOFORM X1"/>
    <property type="match status" value="1"/>
</dbReference>
<feature type="transmembrane region" description="Helical" evidence="11">
    <location>
        <begin position="1108"/>
        <end position="1130"/>
    </location>
</feature>
<accession>A0A3B4V122</accession>
<feature type="disulfide bond" evidence="9">
    <location>
        <begin position="574"/>
        <end position="584"/>
    </location>
</feature>
<keyword evidence="8" id="KW-0325">Glycoprotein</keyword>
<evidence type="ECO:0000256" key="11">
    <source>
        <dbReference type="SAM" id="Phobius"/>
    </source>
</evidence>
<dbReference type="PROSITE" id="PS50287">
    <property type="entry name" value="SRCR_2"/>
    <property type="match status" value="10"/>
</dbReference>
<dbReference type="InterPro" id="IPR001190">
    <property type="entry name" value="SRCR"/>
</dbReference>
<dbReference type="SUPFAM" id="SSF56487">
    <property type="entry name" value="SRCR-like"/>
    <property type="match status" value="10"/>
</dbReference>
<comment type="caution">
    <text evidence="9">Lacks conserved residue(s) required for the propagation of feature annotation.</text>
</comment>
<evidence type="ECO:0000256" key="10">
    <source>
        <dbReference type="SAM" id="MobiDB-lite"/>
    </source>
</evidence>
<keyword evidence="5 11" id="KW-1133">Transmembrane helix</keyword>
<feature type="disulfide bond" evidence="9">
    <location>
        <begin position="367"/>
        <end position="377"/>
    </location>
</feature>
<evidence type="ECO:0000256" key="9">
    <source>
        <dbReference type="PROSITE-ProRule" id="PRU00196"/>
    </source>
</evidence>
<dbReference type="GO" id="GO:0005886">
    <property type="term" value="C:plasma membrane"/>
    <property type="evidence" value="ECO:0007669"/>
    <property type="project" value="TreeGrafter"/>
</dbReference>
<dbReference type="GO" id="GO:0004252">
    <property type="term" value="F:serine-type endopeptidase activity"/>
    <property type="evidence" value="ECO:0007669"/>
    <property type="project" value="TreeGrafter"/>
</dbReference>
<evidence type="ECO:0000313" key="14">
    <source>
        <dbReference type="Proteomes" id="UP000261420"/>
    </source>
</evidence>
<dbReference type="GO" id="GO:0031638">
    <property type="term" value="P:zymogen activation"/>
    <property type="evidence" value="ECO:0007669"/>
    <property type="project" value="TreeGrafter"/>
</dbReference>
<evidence type="ECO:0000256" key="8">
    <source>
        <dbReference type="ARBA" id="ARBA00023180"/>
    </source>
</evidence>
<keyword evidence="14" id="KW-1185">Reference proteome</keyword>
<dbReference type="PRINTS" id="PR00258">
    <property type="entry name" value="SPERACTRCPTR"/>
</dbReference>
<dbReference type="FunFam" id="3.10.250.10:FF:000016">
    <property type="entry name" value="Scavenger receptor cysteine-rich protein type 12"/>
    <property type="match status" value="3"/>
</dbReference>
<feature type="domain" description="SRCR" evidence="12">
    <location>
        <begin position="402"/>
        <end position="498"/>
    </location>
</feature>
<feature type="domain" description="SRCR" evidence="12">
    <location>
        <begin position="995"/>
        <end position="1089"/>
    </location>
</feature>
<feature type="domain" description="SRCR" evidence="12">
    <location>
        <begin position="299"/>
        <end position="397"/>
    </location>
</feature>
<evidence type="ECO:0000256" key="3">
    <source>
        <dbReference type="ARBA" id="ARBA00022729"/>
    </source>
</evidence>
<feature type="domain" description="SRCR" evidence="12">
    <location>
        <begin position="924"/>
        <end position="994"/>
    </location>
</feature>
<feature type="compositionally biased region" description="Polar residues" evidence="10">
    <location>
        <begin position="1222"/>
        <end position="1231"/>
    </location>
</feature>
<keyword evidence="2 11" id="KW-0812">Transmembrane</keyword>
<dbReference type="SMART" id="SM00202">
    <property type="entry name" value="SR"/>
    <property type="match status" value="5"/>
</dbReference>
<dbReference type="GeneTree" id="ENSGT00940000157963"/>
<dbReference type="Ensembl" id="ENSSDUT00000024926.1">
    <property type="protein sequence ID" value="ENSSDUP00000024468.1"/>
    <property type="gene ID" value="ENSSDUG00000017773.1"/>
</dbReference>
<feature type="disulfide bond" evidence="9">
    <location>
        <begin position="169"/>
        <end position="230"/>
    </location>
</feature>
<evidence type="ECO:0000313" key="13">
    <source>
        <dbReference type="Ensembl" id="ENSSDUP00000024468.1"/>
    </source>
</evidence>
<evidence type="ECO:0000259" key="12">
    <source>
        <dbReference type="PROSITE" id="PS50287"/>
    </source>
</evidence>
<dbReference type="Gene3D" id="3.10.250.10">
    <property type="entry name" value="SRCR-like domain"/>
    <property type="match status" value="9"/>
</dbReference>
<feature type="disulfide bond" evidence="9">
    <location>
        <begin position="967"/>
        <end position="977"/>
    </location>
</feature>
<protein>
    <submittedName>
        <fullName evidence="13">Scavenger receptor cysteine-rich type 1 protein M130-like</fullName>
    </submittedName>
</protein>
<evidence type="ECO:0000256" key="4">
    <source>
        <dbReference type="ARBA" id="ARBA00022737"/>
    </source>
</evidence>